<keyword evidence="9 15" id="KW-1133">Transmembrane helix</keyword>
<dbReference type="PANTHER" id="PTHR12863">
    <property type="entry name" value="FATTY ACID HYDROXYLASE"/>
    <property type="match status" value="1"/>
</dbReference>
<evidence type="ECO:0000256" key="12">
    <source>
        <dbReference type="ARBA" id="ARBA00023136"/>
    </source>
</evidence>
<keyword evidence="3" id="KW-0444">Lipid biosynthesis</keyword>
<keyword evidence="13" id="KW-0275">Fatty acid biosynthesis</keyword>
<evidence type="ECO:0000256" key="3">
    <source>
        <dbReference type="ARBA" id="ARBA00022516"/>
    </source>
</evidence>
<keyword evidence="18" id="KW-1185">Reference proteome</keyword>
<protein>
    <submittedName>
        <fullName evidence="17">Sterol desaturase/sphingolipid hydroxylase (Fatty acid hydroxylase superfamily)</fullName>
    </submittedName>
</protein>
<keyword evidence="5" id="KW-0479">Metal-binding</keyword>
<keyword evidence="7" id="KW-0276">Fatty acid metabolism</keyword>
<evidence type="ECO:0000256" key="7">
    <source>
        <dbReference type="ARBA" id="ARBA00022832"/>
    </source>
</evidence>
<keyword evidence="4 15" id="KW-0812">Transmembrane</keyword>
<sequence>MKLRDVETGMAEEKGAGRMGTGWHGRTYDLGRMSARDLVAAYVTYPAIQVYAAIAVIAGAAAALWSVAPGRTMLAALAIVLLYPFVEYGLHRFILHGRFLYRSRWTAALWKRIHFDHHQDPHDLGVLFGSLANTLPLLLVIALPVGFAIDGRAGAAAALASATTLMCIYELCHCMQHLNVKPKNRLLLRIKQLHLAHHFHDENSNFGITTFLVDKLAGSFEAEPRNRQRSPTVFNLGYDVEEAKRYPWVAELTGSPPRDRPPGAREGVAGR</sequence>
<feature type="transmembrane region" description="Helical" evidence="15">
    <location>
        <begin position="153"/>
        <end position="172"/>
    </location>
</feature>
<dbReference type="InterPro" id="IPR014430">
    <property type="entry name" value="Scs7"/>
</dbReference>
<keyword evidence="12 15" id="KW-0472">Membrane</keyword>
<evidence type="ECO:0000256" key="2">
    <source>
        <dbReference type="ARBA" id="ARBA00004477"/>
    </source>
</evidence>
<organism evidence="17 18">
    <name type="scientific">Azospirillum picis</name>
    <dbReference type="NCBI Taxonomy" id="488438"/>
    <lineage>
        <taxon>Bacteria</taxon>
        <taxon>Pseudomonadati</taxon>
        <taxon>Pseudomonadota</taxon>
        <taxon>Alphaproteobacteria</taxon>
        <taxon>Rhodospirillales</taxon>
        <taxon>Azospirillaceae</taxon>
        <taxon>Azospirillum</taxon>
    </lineage>
</organism>
<feature type="transmembrane region" description="Helical" evidence="15">
    <location>
        <begin position="124"/>
        <end position="147"/>
    </location>
</feature>
<name>A0ABU0MNU0_9PROT</name>
<evidence type="ECO:0000259" key="16">
    <source>
        <dbReference type="Pfam" id="PF04116"/>
    </source>
</evidence>
<reference evidence="17 18" key="1">
    <citation type="submission" date="2023-07" db="EMBL/GenBank/DDBJ databases">
        <title>Genomic Encyclopedia of Type Strains, Phase IV (KMG-IV): sequencing the most valuable type-strain genomes for metagenomic binning, comparative biology and taxonomic classification.</title>
        <authorList>
            <person name="Goeker M."/>
        </authorList>
    </citation>
    <scope>NUCLEOTIDE SEQUENCE [LARGE SCALE GENOMIC DNA]</scope>
    <source>
        <strain evidence="17 18">DSM 19922</strain>
    </source>
</reference>
<dbReference type="Pfam" id="PF04116">
    <property type="entry name" value="FA_hydroxylase"/>
    <property type="match status" value="1"/>
</dbReference>
<dbReference type="Proteomes" id="UP001244552">
    <property type="component" value="Unassembled WGS sequence"/>
</dbReference>
<gene>
    <name evidence="17" type="ORF">QO018_003791</name>
</gene>
<comment type="subcellular location">
    <subcellularLocation>
        <location evidence="2">Endoplasmic reticulum membrane</location>
        <topology evidence="2">Multi-pass membrane protein</topology>
    </subcellularLocation>
</comment>
<evidence type="ECO:0000256" key="8">
    <source>
        <dbReference type="ARBA" id="ARBA00022833"/>
    </source>
</evidence>
<keyword evidence="11" id="KW-0443">Lipid metabolism</keyword>
<keyword evidence="6" id="KW-0256">Endoplasmic reticulum</keyword>
<evidence type="ECO:0000256" key="13">
    <source>
        <dbReference type="ARBA" id="ARBA00023160"/>
    </source>
</evidence>
<evidence type="ECO:0000256" key="11">
    <source>
        <dbReference type="ARBA" id="ARBA00023098"/>
    </source>
</evidence>
<dbReference type="InterPro" id="IPR006694">
    <property type="entry name" value="Fatty_acid_hydroxylase"/>
</dbReference>
<evidence type="ECO:0000256" key="4">
    <source>
        <dbReference type="ARBA" id="ARBA00022692"/>
    </source>
</evidence>
<evidence type="ECO:0000256" key="5">
    <source>
        <dbReference type="ARBA" id="ARBA00022723"/>
    </source>
</evidence>
<evidence type="ECO:0000256" key="10">
    <source>
        <dbReference type="ARBA" id="ARBA00023002"/>
    </source>
</evidence>
<feature type="transmembrane region" description="Helical" evidence="15">
    <location>
        <begin position="73"/>
        <end position="95"/>
    </location>
</feature>
<dbReference type="RefSeq" id="WP_417281586.1">
    <property type="nucleotide sequence ID" value="NZ_JAGINO010000015.1"/>
</dbReference>
<evidence type="ECO:0000256" key="15">
    <source>
        <dbReference type="SAM" id="Phobius"/>
    </source>
</evidence>
<proteinExistence type="predicted"/>
<evidence type="ECO:0000313" key="17">
    <source>
        <dbReference type="EMBL" id="MDQ0534914.1"/>
    </source>
</evidence>
<dbReference type="EMBL" id="JAUSVU010000014">
    <property type="protein sequence ID" value="MDQ0534914.1"/>
    <property type="molecule type" value="Genomic_DNA"/>
</dbReference>
<evidence type="ECO:0000313" key="18">
    <source>
        <dbReference type="Proteomes" id="UP001244552"/>
    </source>
</evidence>
<feature type="region of interest" description="Disordered" evidence="14">
    <location>
        <begin position="251"/>
        <end position="271"/>
    </location>
</feature>
<keyword evidence="8" id="KW-0862">Zinc</keyword>
<comment type="caution">
    <text evidence="17">The sequence shown here is derived from an EMBL/GenBank/DDBJ whole genome shotgun (WGS) entry which is preliminary data.</text>
</comment>
<dbReference type="PANTHER" id="PTHR12863:SF1">
    <property type="entry name" value="FATTY ACID 2-HYDROXYLASE"/>
    <property type="match status" value="1"/>
</dbReference>
<feature type="transmembrane region" description="Helical" evidence="15">
    <location>
        <begin position="42"/>
        <end position="67"/>
    </location>
</feature>
<evidence type="ECO:0000256" key="6">
    <source>
        <dbReference type="ARBA" id="ARBA00022824"/>
    </source>
</evidence>
<feature type="domain" description="Fatty acid hydroxylase" evidence="16">
    <location>
        <begin position="77"/>
        <end position="218"/>
    </location>
</feature>
<evidence type="ECO:0000256" key="14">
    <source>
        <dbReference type="SAM" id="MobiDB-lite"/>
    </source>
</evidence>
<accession>A0ABU0MNU0</accession>
<evidence type="ECO:0000256" key="1">
    <source>
        <dbReference type="ARBA" id="ARBA00001947"/>
    </source>
</evidence>
<keyword evidence="10" id="KW-0560">Oxidoreductase</keyword>
<evidence type="ECO:0000256" key="9">
    <source>
        <dbReference type="ARBA" id="ARBA00022989"/>
    </source>
</evidence>
<comment type="cofactor">
    <cofactor evidence="1">
        <name>Zn(2+)</name>
        <dbReference type="ChEBI" id="CHEBI:29105"/>
    </cofactor>
</comment>